<dbReference type="AlphaFoldDB" id="A0A1Y3PQW5"/>
<evidence type="ECO:0000313" key="7">
    <source>
        <dbReference type="EMBL" id="OUM88506.1"/>
    </source>
</evidence>
<keyword evidence="2 4" id="KW-0479">Metal-binding</keyword>
<evidence type="ECO:0000256" key="2">
    <source>
        <dbReference type="ARBA" id="ARBA00022723"/>
    </source>
</evidence>
<dbReference type="Pfam" id="PF00034">
    <property type="entry name" value="Cytochrom_C"/>
    <property type="match status" value="1"/>
</dbReference>
<organism evidence="7 8">
    <name type="scientific">Bacillus thermozeamaize</name>
    <dbReference type="NCBI Taxonomy" id="230954"/>
    <lineage>
        <taxon>Bacteria</taxon>
        <taxon>Bacillati</taxon>
        <taxon>Bacillota</taxon>
        <taxon>Bacilli</taxon>
        <taxon>Bacillales</taxon>
        <taxon>Bacillaceae</taxon>
        <taxon>Bacillus</taxon>
    </lineage>
</organism>
<keyword evidence="1 4" id="KW-0349">Heme</keyword>
<dbReference type="GO" id="GO:0009055">
    <property type="term" value="F:electron transfer activity"/>
    <property type="evidence" value="ECO:0007669"/>
    <property type="project" value="InterPro"/>
</dbReference>
<gene>
    <name evidence="7" type="ORF">BAA01_05230</name>
</gene>
<proteinExistence type="predicted"/>
<dbReference type="PROSITE" id="PS51007">
    <property type="entry name" value="CYTC"/>
    <property type="match status" value="1"/>
</dbReference>
<protein>
    <recommendedName>
        <fullName evidence="6">Cytochrome c domain-containing protein</fullName>
    </recommendedName>
</protein>
<evidence type="ECO:0000256" key="1">
    <source>
        <dbReference type="ARBA" id="ARBA00022617"/>
    </source>
</evidence>
<keyword evidence="3 4" id="KW-0408">Iron</keyword>
<dbReference type="InterPro" id="IPR009056">
    <property type="entry name" value="Cyt_c-like_dom"/>
</dbReference>
<dbReference type="Proteomes" id="UP000196475">
    <property type="component" value="Unassembled WGS sequence"/>
</dbReference>
<dbReference type="Gene3D" id="1.10.760.10">
    <property type="entry name" value="Cytochrome c-like domain"/>
    <property type="match status" value="1"/>
</dbReference>
<dbReference type="SUPFAM" id="SSF46626">
    <property type="entry name" value="Cytochrome c"/>
    <property type="match status" value="1"/>
</dbReference>
<name>A0A1Y3PQW5_9BACI</name>
<dbReference type="InterPro" id="IPR036909">
    <property type="entry name" value="Cyt_c-like_dom_sf"/>
</dbReference>
<dbReference type="GO" id="GO:0046872">
    <property type="term" value="F:metal ion binding"/>
    <property type="evidence" value="ECO:0007669"/>
    <property type="project" value="UniProtKB-KW"/>
</dbReference>
<evidence type="ECO:0000256" key="4">
    <source>
        <dbReference type="PROSITE-ProRule" id="PRU00433"/>
    </source>
</evidence>
<accession>A0A1Y3PQW5</accession>
<evidence type="ECO:0000256" key="5">
    <source>
        <dbReference type="SAM" id="MobiDB-lite"/>
    </source>
</evidence>
<sequence>MYRIIGLFVLSFLVGFSGVYLFTGNEKQADSTNTAVVEEQQDQTQTDDAEHTTEHMTEQHDQPAVSNVKTGGEIFVQAGCVQCHSVSAYDVKGGQTGPDLSNAYAEVLAKHGKSLDEFLKEPTTAVMSSVIKGKPLSDEELNKIVEALKTISEK</sequence>
<evidence type="ECO:0000259" key="6">
    <source>
        <dbReference type="PROSITE" id="PS51007"/>
    </source>
</evidence>
<reference evidence="8" key="1">
    <citation type="submission" date="2016-06" db="EMBL/GenBank/DDBJ databases">
        <authorList>
            <person name="Nascimento L."/>
            <person name="Pereira R.V."/>
            <person name="Martins L.F."/>
            <person name="Quaggio R.B."/>
            <person name="Silva A.M."/>
            <person name="Setubal J.C."/>
        </authorList>
    </citation>
    <scope>NUCLEOTIDE SEQUENCE [LARGE SCALE GENOMIC DNA]</scope>
</reference>
<dbReference type="EMBL" id="LZRT01000060">
    <property type="protein sequence ID" value="OUM88506.1"/>
    <property type="molecule type" value="Genomic_DNA"/>
</dbReference>
<feature type="compositionally biased region" description="Basic and acidic residues" evidence="5">
    <location>
        <begin position="48"/>
        <end position="61"/>
    </location>
</feature>
<evidence type="ECO:0000313" key="8">
    <source>
        <dbReference type="Proteomes" id="UP000196475"/>
    </source>
</evidence>
<evidence type="ECO:0000256" key="3">
    <source>
        <dbReference type="ARBA" id="ARBA00023004"/>
    </source>
</evidence>
<comment type="caution">
    <text evidence="7">The sequence shown here is derived from an EMBL/GenBank/DDBJ whole genome shotgun (WGS) entry which is preliminary data.</text>
</comment>
<feature type="domain" description="Cytochrome c" evidence="6">
    <location>
        <begin position="66"/>
        <end position="152"/>
    </location>
</feature>
<feature type="region of interest" description="Disordered" evidence="5">
    <location>
        <begin position="39"/>
        <end position="65"/>
    </location>
</feature>
<dbReference type="GO" id="GO:0020037">
    <property type="term" value="F:heme binding"/>
    <property type="evidence" value="ECO:0007669"/>
    <property type="project" value="InterPro"/>
</dbReference>